<name>A0A388SEI3_9BURK</name>
<dbReference type="OrthoDB" id="9812349at2"/>
<protein>
    <recommendedName>
        <fullName evidence="4">DUF805 domain-containing protein</fullName>
    </recommendedName>
</protein>
<dbReference type="InterPro" id="IPR008523">
    <property type="entry name" value="DUF805"/>
</dbReference>
<feature type="transmembrane region" description="Helical" evidence="1">
    <location>
        <begin position="54"/>
        <end position="76"/>
    </location>
</feature>
<accession>A0A401LI69</accession>
<feature type="transmembrane region" description="Helical" evidence="1">
    <location>
        <begin position="17"/>
        <end position="42"/>
    </location>
</feature>
<keyword evidence="3" id="KW-1185">Reference proteome</keyword>
<evidence type="ECO:0000256" key="1">
    <source>
        <dbReference type="SAM" id="Phobius"/>
    </source>
</evidence>
<gene>
    <name evidence="2" type="ORF">MESMUL_21310</name>
</gene>
<reference evidence="2 3" key="1">
    <citation type="journal article" date="2018" name="Int. J. Syst. Evol. Microbiol.">
        <title>Mesosutterella multiformis gen. nov., sp. nov., a member of the family Sutterellaceae and Sutterella megalosphaeroides sp. nov., isolated from human faeces.</title>
        <authorList>
            <person name="Sakamoto M."/>
            <person name="Ikeyama N."/>
            <person name="Kunihiro T."/>
            <person name="Iino T."/>
            <person name="Yuki M."/>
            <person name="Ohkuma M."/>
        </authorList>
    </citation>
    <scope>NUCLEOTIDE SEQUENCE [LARGE SCALE GENOMIC DNA]</scope>
    <source>
        <strain evidence="2 3">4NBBH2</strain>
    </source>
</reference>
<dbReference type="GO" id="GO:0016020">
    <property type="term" value="C:membrane"/>
    <property type="evidence" value="ECO:0007669"/>
    <property type="project" value="InterPro"/>
</dbReference>
<organism evidence="2 3">
    <name type="scientific">Mesosutterella multiformis</name>
    <dbReference type="NCBI Taxonomy" id="2259133"/>
    <lineage>
        <taxon>Bacteria</taxon>
        <taxon>Pseudomonadati</taxon>
        <taxon>Pseudomonadota</taxon>
        <taxon>Betaproteobacteria</taxon>
        <taxon>Burkholderiales</taxon>
        <taxon>Sutterellaceae</taxon>
        <taxon>Mesosutterella</taxon>
    </lineage>
</organism>
<evidence type="ECO:0000313" key="2">
    <source>
        <dbReference type="EMBL" id="GBO94777.1"/>
    </source>
</evidence>
<accession>A0A388SEI3</accession>
<proteinExistence type="predicted"/>
<evidence type="ECO:0000313" key="3">
    <source>
        <dbReference type="Proteomes" id="UP000266091"/>
    </source>
</evidence>
<dbReference type="AlphaFoldDB" id="A0A388SEI3"/>
<comment type="caution">
    <text evidence="2">The sequence shown here is derived from an EMBL/GenBank/DDBJ whole genome shotgun (WGS) entry which is preliminary data.</text>
</comment>
<sequence length="150" mass="15917">MHQLQFFRASGRLPRRFFWIGVLLLLILLSCAVFVSVLLAGVARSATGSETVSFAVFAVLGGLSILAGLYSLTCLMSQRLHDFGRPGIWALGFYALLAVGIAGIRIGGIAGALMILPFAGLVFFGTRPSDPAHNIYGDPISAPLPTDPQL</sequence>
<dbReference type="EMBL" id="BGZJ01000002">
    <property type="protein sequence ID" value="GBO94777.1"/>
    <property type="molecule type" value="Genomic_DNA"/>
</dbReference>
<dbReference type="Pfam" id="PF05656">
    <property type="entry name" value="DUF805"/>
    <property type="match status" value="1"/>
</dbReference>
<evidence type="ECO:0008006" key="4">
    <source>
        <dbReference type="Google" id="ProtNLM"/>
    </source>
</evidence>
<dbReference type="RefSeq" id="WP_116270983.1">
    <property type="nucleotide sequence ID" value="NZ_BGZJ01000002.1"/>
</dbReference>
<feature type="transmembrane region" description="Helical" evidence="1">
    <location>
        <begin position="88"/>
        <end position="119"/>
    </location>
</feature>
<dbReference type="Proteomes" id="UP000266091">
    <property type="component" value="Unassembled WGS sequence"/>
</dbReference>
<keyword evidence="1" id="KW-1133">Transmembrane helix</keyword>
<keyword evidence="1" id="KW-0812">Transmembrane</keyword>
<keyword evidence="1" id="KW-0472">Membrane</keyword>